<comment type="caution">
    <text evidence="2">The sequence shown here is derived from an EMBL/GenBank/DDBJ whole genome shotgun (WGS) entry which is preliminary data.</text>
</comment>
<feature type="region of interest" description="Disordered" evidence="1">
    <location>
        <begin position="1"/>
        <end position="41"/>
    </location>
</feature>
<accession>A0ABV5WAP3</accession>
<evidence type="ECO:0008006" key="4">
    <source>
        <dbReference type="Google" id="ProtNLM"/>
    </source>
</evidence>
<evidence type="ECO:0000313" key="3">
    <source>
        <dbReference type="Proteomes" id="UP001589609"/>
    </source>
</evidence>
<keyword evidence="3" id="KW-1185">Reference proteome</keyword>
<dbReference type="Proteomes" id="UP001589609">
    <property type="component" value="Unassembled WGS sequence"/>
</dbReference>
<proteinExistence type="predicted"/>
<feature type="compositionally biased region" description="Basic residues" evidence="1">
    <location>
        <begin position="1"/>
        <end position="10"/>
    </location>
</feature>
<dbReference type="RefSeq" id="WP_281278893.1">
    <property type="nucleotide sequence ID" value="NZ_JBHMAF010000017.1"/>
</dbReference>
<protein>
    <recommendedName>
        <fullName evidence="4">YfhD family protein</fullName>
    </recommendedName>
</protein>
<sequence>MAKGKKKQARKQATNHVPKDTPSPMTKKEQRGVQASLDYVE</sequence>
<reference evidence="2 3" key="1">
    <citation type="submission" date="2024-09" db="EMBL/GenBank/DDBJ databases">
        <authorList>
            <person name="Sun Q."/>
            <person name="Mori K."/>
        </authorList>
    </citation>
    <scope>NUCLEOTIDE SEQUENCE [LARGE SCALE GENOMIC DNA]</scope>
    <source>
        <strain evidence="2 3">JCM 11201</strain>
    </source>
</reference>
<evidence type="ECO:0000313" key="2">
    <source>
        <dbReference type="EMBL" id="MFB9757637.1"/>
    </source>
</evidence>
<dbReference type="EMBL" id="JBHMAF010000017">
    <property type="protein sequence ID" value="MFB9757637.1"/>
    <property type="molecule type" value="Genomic_DNA"/>
</dbReference>
<evidence type="ECO:0000256" key="1">
    <source>
        <dbReference type="SAM" id="MobiDB-lite"/>
    </source>
</evidence>
<gene>
    <name evidence="2" type="ORF">ACFFMS_03655</name>
</gene>
<name>A0ABV5WAP3_9BACI</name>
<organism evidence="2 3">
    <name type="scientific">Ectobacillus funiculus</name>
    <dbReference type="NCBI Taxonomy" id="137993"/>
    <lineage>
        <taxon>Bacteria</taxon>
        <taxon>Bacillati</taxon>
        <taxon>Bacillota</taxon>
        <taxon>Bacilli</taxon>
        <taxon>Bacillales</taxon>
        <taxon>Bacillaceae</taxon>
        <taxon>Ectobacillus</taxon>
    </lineage>
</organism>